<protein>
    <recommendedName>
        <fullName evidence="1">DUF6316 domain-containing protein</fullName>
    </recommendedName>
</protein>
<dbReference type="Proteomes" id="UP000770889">
    <property type="component" value="Unassembled WGS sequence"/>
</dbReference>
<evidence type="ECO:0000259" key="1">
    <source>
        <dbReference type="Pfam" id="PF19837"/>
    </source>
</evidence>
<feature type="domain" description="DUF6316" evidence="1">
    <location>
        <begin position="7"/>
        <end position="55"/>
    </location>
</feature>
<evidence type="ECO:0000313" key="2">
    <source>
        <dbReference type="EMBL" id="MBT2988765.1"/>
    </source>
</evidence>
<organism evidence="2 3">
    <name type="scientific">Candidatus Thiodiazotropha taylori</name>
    <dbReference type="NCBI Taxonomy" id="2792791"/>
    <lineage>
        <taxon>Bacteria</taxon>
        <taxon>Pseudomonadati</taxon>
        <taxon>Pseudomonadota</taxon>
        <taxon>Gammaproteobacteria</taxon>
        <taxon>Chromatiales</taxon>
        <taxon>Sedimenticolaceae</taxon>
        <taxon>Candidatus Thiodiazotropha</taxon>
    </lineage>
</organism>
<dbReference type="Pfam" id="PF19837">
    <property type="entry name" value="DUF6316"/>
    <property type="match status" value="1"/>
</dbReference>
<evidence type="ECO:0000313" key="3">
    <source>
        <dbReference type="Proteomes" id="UP000770889"/>
    </source>
</evidence>
<accession>A0A944M7Z5</accession>
<gene>
    <name evidence="2" type="ORF">KME65_07340</name>
</gene>
<reference evidence="2 3" key="1">
    <citation type="submission" date="2021-05" db="EMBL/GenBank/DDBJ databases">
        <title>Genetic and Functional Diversity in Clade A Lucinid endosymbionts from the Bahamas.</title>
        <authorList>
            <person name="Giani N.M."/>
            <person name="Engel A.S."/>
            <person name="Campbell B.J."/>
        </authorList>
    </citation>
    <scope>NUCLEOTIDE SEQUENCE [LARGE SCALE GENOMIC DNA]</scope>
    <source>
        <strain evidence="2">LUC16012Gg_MoonRockCtena</strain>
    </source>
</reference>
<comment type="caution">
    <text evidence="2">The sequence shown here is derived from an EMBL/GenBank/DDBJ whole genome shotgun (WGS) entry which is preliminary data.</text>
</comment>
<proteinExistence type="predicted"/>
<sequence>MIANRYGEEGHPPFRTQRLFSENGQWYFDTREGSQLGPYLDIKEAKKALALFVAQRLLITKQNRDNDSSLVPGSQDGIEYMVEELFNYLLEYKSKGQTSATAWASQRLRDLLRDRNDIVDRSTRMEAIRFALDQES</sequence>
<dbReference type="InterPro" id="IPR045630">
    <property type="entry name" value="DUF6316"/>
</dbReference>
<dbReference type="AlphaFoldDB" id="A0A944M7Z5"/>
<name>A0A944M7Z5_9GAMM</name>
<dbReference type="EMBL" id="JAHHGM010000005">
    <property type="protein sequence ID" value="MBT2988765.1"/>
    <property type="molecule type" value="Genomic_DNA"/>
</dbReference>